<keyword evidence="4" id="KW-0694">RNA-binding</keyword>
<evidence type="ECO:0000256" key="5">
    <source>
        <dbReference type="SAM" id="MobiDB-lite"/>
    </source>
</evidence>
<dbReference type="Proteomes" id="UP001157418">
    <property type="component" value="Unassembled WGS sequence"/>
</dbReference>
<evidence type="ECO:0000256" key="3">
    <source>
        <dbReference type="ARBA" id="ARBA00023187"/>
    </source>
</evidence>
<name>A0AAU9PTK6_9ASTR</name>
<keyword evidence="2" id="KW-0747">Spliceosome</keyword>
<dbReference type="PROSITE" id="PS50102">
    <property type="entry name" value="RRM"/>
    <property type="match status" value="1"/>
</dbReference>
<sequence length="448" mass="50619">MRESDGHAGNEGGVWTEVSRRKHIPVITSYYITNIPVGTERSVIYEVFKEFGKIEDVYIPGRKDRRGSYFSFVKFKGVANAKELEQAMQHVRCGHCILNVNIAKYGKENPRRRKLINNSRMNKQPTQQSYPPPFIPKNVHATNRYTKTYVEVAGKPRNTTQSNIAASFTANLKSVPAMVGWNNSTLIGEVLNIDILTEITKLIEADGNIWFQWIRNEVSNESNNERIGWIKITGVPIYLRAEENYALIASNFGTILQVDGCNWGNMDLSYGTTCILTTEITRINETVTCNYKNESYKARIIEYDFNWHPFYHLSATPQYDNAPEMDDDYTENDSEPGSEDDDDSDGISDTQKNNLEGEELEEGEIVQIESNVNTDKNSPDNTMTISPAADVVPKIFGDRKIVSEAENVTSPRNSDNINDEAVPKNNLDEINSKKIVDELPTLVTKSFG</sequence>
<evidence type="ECO:0000256" key="2">
    <source>
        <dbReference type="ARBA" id="ARBA00022728"/>
    </source>
</evidence>
<keyword evidence="8" id="KW-1185">Reference proteome</keyword>
<dbReference type="PANTHER" id="PTHR23147">
    <property type="entry name" value="SERINE/ARGININE RICH SPLICING FACTOR"/>
    <property type="match status" value="1"/>
</dbReference>
<feature type="region of interest" description="Disordered" evidence="5">
    <location>
        <begin position="318"/>
        <end position="362"/>
    </location>
</feature>
<evidence type="ECO:0000313" key="7">
    <source>
        <dbReference type="EMBL" id="CAH1452912.1"/>
    </source>
</evidence>
<dbReference type="Gene3D" id="3.30.70.330">
    <property type="match status" value="1"/>
</dbReference>
<gene>
    <name evidence="7" type="ORF">LVIROSA_LOCUS38198</name>
</gene>
<organism evidence="7 8">
    <name type="scientific">Lactuca virosa</name>
    <dbReference type="NCBI Taxonomy" id="75947"/>
    <lineage>
        <taxon>Eukaryota</taxon>
        <taxon>Viridiplantae</taxon>
        <taxon>Streptophyta</taxon>
        <taxon>Embryophyta</taxon>
        <taxon>Tracheophyta</taxon>
        <taxon>Spermatophyta</taxon>
        <taxon>Magnoliopsida</taxon>
        <taxon>eudicotyledons</taxon>
        <taxon>Gunneridae</taxon>
        <taxon>Pentapetalae</taxon>
        <taxon>asterids</taxon>
        <taxon>campanulids</taxon>
        <taxon>Asterales</taxon>
        <taxon>Asteraceae</taxon>
        <taxon>Cichorioideae</taxon>
        <taxon>Cichorieae</taxon>
        <taxon>Lactucinae</taxon>
        <taxon>Lactuca</taxon>
    </lineage>
</organism>
<dbReference type="CDD" id="cd00590">
    <property type="entry name" value="RRM_SF"/>
    <property type="match status" value="1"/>
</dbReference>
<protein>
    <recommendedName>
        <fullName evidence="6">RRM domain-containing protein</fullName>
    </recommendedName>
</protein>
<dbReference type="GO" id="GO:0005681">
    <property type="term" value="C:spliceosomal complex"/>
    <property type="evidence" value="ECO:0007669"/>
    <property type="project" value="UniProtKB-KW"/>
</dbReference>
<evidence type="ECO:0000256" key="1">
    <source>
        <dbReference type="ARBA" id="ARBA00022664"/>
    </source>
</evidence>
<dbReference type="SUPFAM" id="SSF54928">
    <property type="entry name" value="RNA-binding domain, RBD"/>
    <property type="match status" value="1"/>
</dbReference>
<accession>A0AAU9PTK6</accession>
<evidence type="ECO:0000256" key="4">
    <source>
        <dbReference type="PROSITE-ProRule" id="PRU00176"/>
    </source>
</evidence>
<evidence type="ECO:0000313" key="8">
    <source>
        <dbReference type="Proteomes" id="UP001157418"/>
    </source>
</evidence>
<feature type="compositionally biased region" description="Acidic residues" evidence="5">
    <location>
        <begin position="323"/>
        <end position="346"/>
    </location>
</feature>
<keyword evidence="1" id="KW-0507">mRNA processing</keyword>
<comment type="caution">
    <text evidence="7">The sequence shown here is derived from an EMBL/GenBank/DDBJ whole genome shotgun (WGS) entry which is preliminary data.</text>
</comment>
<dbReference type="AlphaFoldDB" id="A0AAU9PTK6"/>
<dbReference type="InterPro" id="IPR000504">
    <property type="entry name" value="RRM_dom"/>
</dbReference>
<proteinExistence type="predicted"/>
<dbReference type="InterPro" id="IPR050907">
    <property type="entry name" value="SRSF"/>
</dbReference>
<dbReference type="SMART" id="SM00360">
    <property type="entry name" value="RRM"/>
    <property type="match status" value="1"/>
</dbReference>
<dbReference type="Pfam" id="PF00076">
    <property type="entry name" value="RRM_1"/>
    <property type="match status" value="1"/>
</dbReference>
<dbReference type="GO" id="GO:0006397">
    <property type="term" value="P:mRNA processing"/>
    <property type="evidence" value="ECO:0007669"/>
    <property type="project" value="UniProtKB-KW"/>
</dbReference>
<reference evidence="7 8" key="1">
    <citation type="submission" date="2022-01" db="EMBL/GenBank/DDBJ databases">
        <authorList>
            <person name="Xiong W."/>
            <person name="Schranz E."/>
        </authorList>
    </citation>
    <scope>NUCLEOTIDE SEQUENCE [LARGE SCALE GENOMIC DNA]</scope>
</reference>
<keyword evidence="3" id="KW-0508">mRNA splicing</keyword>
<evidence type="ECO:0000259" key="6">
    <source>
        <dbReference type="PROSITE" id="PS50102"/>
    </source>
</evidence>
<feature type="domain" description="RRM" evidence="6">
    <location>
        <begin position="28"/>
        <end position="105"/>
    </location>
</feature>
<dbReference type="EMBL" id="CAKMRJ010005745">
    <property type="protein sequence ID" value="CAH1452912.1"/>
    <property type="molecule type" value="Genomic_DNA"/>
</dbReference>
<dbReference type="GO" id="GO:0003723">
    <property type="term" value="F:RNA binding"/>
    <property type="evidence" value="ECO:0007669"/>
    <property type="project" value="UniProtKB-UniRule"/>
</dbReference>
<dbReference type="GO" id="GO:0008380">
    <property type="term" value="P:RNA splicing"/>
    <property type="evidence" value="ECO:0007669"/>
    <property type="project" value="UniProtKB-KW"/>
</dbReference>
<dbReference type="InterPro" id="IPR012677">
    <property type="entry name" value="Nucleotide-bd_a/b_plait_sf"/>
</dbReference>
<dbReference type="InterPro" id="IPR035979">
    <property type="entry name" value="RBD_domain_sf"/>
</dbReference>